<evidence type="ECO:0000313" key="1">
    <source>
        <dbReference type="EMBL" id="KAK7406837.1"/>
    </source>
</evidence>
<accession>A0AAN9XSN1</accession>
<gene>
    <name evidence="1" type="ORF">VNO78_08471</name>
</gene>
<name>A0AAN9XSN1_PSOTE</name>
<reference evidence="1 2" key="1">
    <citation type="submission" date="2024-01" db="EMBL/GenBank/DDBJ databases">
        <title>The genomes of 5 underutilized Papilionoideae crops provide insights into root nodulation and disease resistanc.</title>
        <authorList>
            <person name="Jiang F."/>
        </authorList>
    </citation>
    <scope>NUCLEOTIDE SEQUENCE [LARGE SCALE GENOMIC DNA]</scope>
    <source>
        <strain evidence="1">DUOXIRENSHENG_FW03</strain>
        <tissue evidence="1">Leaves</tissue>
    </source>
</reference>
<keyword evidence="2" id="KW-1185">Reference proteome</keyword>
<comment type="caution">
    <text evidence="1">The sequence shown here is derived from an EMBL/GenBank/DDBJ whole genome shotgun (WGS) entry which is preliminary data.</text>
</comment>
<organism evidence="1 2">
    <name type="scientific">Psophocarpus tetragonolobus</name>
    <name type="common">Winged bean</name>
    <name type="synonym">Dolichos tetragonolobus</name>
    <dbReference type="NCBI Taxonomy" id="3891"/>
    <lineage>
        <taxon>Eukaryota</taxon>
        <taxon>Viridiplantae</taxon>
        <taxon>Streptophyta</taxon>
        <taxon>Embryophyta</taxon>
        <taxon>Tracheophyta</taxon>
        <taxon>Spermatophyta</taxon>
        <taxon>Magnoliopsida</taxon>
        <taxon>eudicotyledons</taxon>
        <taxon>Gunneridae</taxon>
        <taxon>Pentapetalae</taxon>
        <taxon>rosids</taxon>
        <taxon>fabids</taxon>
        <taxon>Fabales</taxon>
        <taxon>Fabaceae</taxon>
        <taxon>Papilionoideae</taxon>
        <taxon>50 kb inversion clade</taxon>
        <taxon>NPAAA clade</taxon>
        <taxon>indigoferoid/millettioid clade</taxon>
        <taxon>Phaseoleae</taxon>
        <taxon>Psophocarpus</taxon>
    </lineage>
</organism>
<dbReference type="EMBL" id="JAYMYS010000002">
    <property type="protein sequence ID" value="KAK7406837.1"/>
    <property type="molecule type" value="Genomic_DNA"/>
</dbReference>
<proteinExistence type="predicted"/>
<dbReference type="Proteomes" id="UP001386955">
    <property type="component" value="Unassembled WGS sequence"/>
</dbReference>
<evidence type="ECO:0000313" key="2">
    <source>
        <dbReference type="Proteomes" id="UP001386955"/>
    </source>
</evidence>
<protein>
    <submittedName>
        <fullName evidence="1">Uncharacterized protein</fullName>
    </submittedName>
</protein>
<dbReference type="AlphaFoldDB" id="A0AAN9XSN1"/>
<sequence>MLGTAFTQQETTSNSMLHSVHVFGFPSQAKGCVSISETNRTYLRKTKKKYDSLCQQAYRTAKEKGYENSMDVEEDEDLYENRWGIGCSCLGKAVNKSPPVSTAGPGAQGGDVSSMVDITERGTQAHTQDKGIRSNVEGGNQHKASVIISRTDRSLAHTACSKPLPNEHDPNRGMTIALWEAMKRVDAAPIA</sequence>